<evidence type="ECO:0000256" key="8">
    <source>
        <dbReference type="ARBA" id="ARBA00022967"/>
    </source>
</evidence>
<evidence type="ECO:0000256" key="4">
    <source>
        <dbReference type="ARBA" id="ARBA00021095"/>
    </source>
</evidence>
<name>A0A0S2MPP3_9CUCU</name>
<sequence>MSNLLLSVCLFLTIMMMLTKHPISMGTTLLIQTISISVLSGNFSQSLWFSYILFLIMVGGMMILFMYMTSIASNEKFKPNLKIMMTMPLVFTATLLMTENFKMIKTSETWKMNEQPMFQMSINKFINFPLTITFIMMMIYLFMAMMASVKISSFKEGSIRQMN</sequence>
<comment type="subcellular location">
    <subcellularLocation>
        <location evidence="1 15">Mitochondrion membrane</location>
        <topology evidence="1 15">Multi-pass membrane protein</topology>
    </subcellularLocation>
</comment>
<dbReference type="InterPro" id="IPR001457">
    <property type="entry name" value="NADH_UbQ/plastoQ_OxRdtase_su6"/>
</dbReference>
<evidence type="ECO:0000256" key="13">
    <source>
        <dbReference type="ARBA" id="ARBA00023136"/>
    </source>
</evidence>
<evidence type="ECO:0000256" key="1">
    <source>
        <dbReference type="ARBA" id="ARBA00004225"/>
    </source>
</evidence>
<keyword evidence="5 15" id="KW-0813">Transport</keyword>
<evidence type="ECO:0000256" key="5">
    <source>
        <dbReference type="ARBA" id="ARBA00022448"/>
    </source>
</evidence>
<feature type="transmembrane region" description="Helical" evidence="15">
    <location>
        <begin position="125"/>
        <end position="145"/>
    </location>
</feature>
<feature type="transmembrane region" description="Helical" evidence="15">
    <location>
        <begin position="80"/>
        <end position="98"/>
    </location>
</feature>
<feature type="chain" id="PRO_5006602548" description="NADH-ubiquinone oxidoreductase chain 6" evidence="16">
    <location>
        <begin position="20"/>
        <end position="163"/>
    </location>
</feature>
<keyword evidence="11 15" id="KW-0520">NAD</keyword>
<keyword evidence="10 15" id="KW-1133">Transmembrane helix</keyword>
<feature type="signal peptide" evidence="16">
    <location>
        <begin position="1"/>
        <end position="19"/>
    </location>
</feature>
<evidence type="ECO:0000256" key="16">
    <source>
        <dbReference type="SAM" id="SignalP"/>
    </source>
</evidence>
<dbReference type="PANTHER" id="PTHR11435:SF1">
    <property type="entry name" value="NADH-UBIQUINONE OXIDOREDUCTASE CHAIN 6"/>
    <property type="match status" value="1"/>
</dbReference>
<proteinExistence type="inferred from homology"/>
<protein>
    <recommendedName>
        <fullName evidence="4 15">NADH-ubiquinone oxidoreductase chain 6</fullName>
        <ecNumber evidence="3 15">7.1.1.2</ecNumber>
    </recommendedName>
</protein>
<dbReference type="GO" id="GO:0031966">
    <property type="term" value="C:mitochondrial membrane"/>
    <property type="evidence" value="ECO:0007669"/>
    <property type="project" value="UniProtKB-SubCell"/>
</dbReference>
<feature type="transmembrane region" description="Helical" evidence="15">
    <location>
        <begin position="48"/>
        <end position="68"/>
    </location>
</feature>
<dbReference type="GO" id="GO:0008137">
    <property type="term" value="F:NADH dehydrogenase (ubiquinone) activity"/>
    <property type="evidence" value="ECO:0007669"/>
    <property type="project" value="UniProtKB-UniRule"/>
</dbReference>
<evidence type="ECO:0000256" key="2">
    <source>
        <dbReference type="ARBA" id="ARBA00005698"/>
    </source>
</evidence>
<evidence type="ECO:0000256" key="10">
    <source>
        <dbReference type="ARBA" id="ARBA00022989"/>
    </source>
</evidence>
<evidence type="ECO:0000256" key="15">
    <source>
        <dbReference type="RuleBase" id="RU004430"/>
    </source>
</evidence>
<accession>A0A0S2MPP3</accession>
<evidence type="ECO:0000256" key="11">
    <source>
        <dbReference type="ARBA" id="ARBA00023027"/>
    </source>
</evidence>
<organism evidence="17">
    <name type="scientific">Alleculinae sp. ENSP01</name>
    <dbReference type="NCBI Taxonomy" id="1205808"/>
    <lineage>
        <taxon>Eukaryota</taxon>
        <taxon>Metazoa</taxon>
        <taxon>Ecdysozoa</taxon>
        <taxon>Arthropoda</taxon>
        <taxon>Hexapoda</taxon>
        <taxon>Insecta</taxon>
        <taxon>Pterygota</taxon>
        <taxon>Neoptera</taxon>
        <taxon>Endopterygota</taxon>
        <taxon>Coleoptera</taxon>
        <taxon>Polyphaga</taxon>
        <taxon>Cucujiformia</taxon>
        <taxon>Tenebrionidae</taxon>
    </lineage>
</organism>
<geneLocation type="mitochondrion" evidence="17"/>
<dbReference type="InterPro" id="IPR050269">
    <property type="entry name" value="ComplexI_Subunit6"/>
</dbReference>
<keyword evidence="16" id="KW-0732">Signal</keyword>
<comment type="function">
    <text evidence="15">Core subunit of the mitochondrial membrane respiratory chain NADH dehydrogenase (Complex I) which catalyzes electron transfer from NADH through the respiratory chain, using ubiquinone as an electron acceptor. Essential for the catalytic activity and assembly of complex I.</text>
</comment>
<keyword evidence="12 15" id="KW-0496">Mitochondrion</keyword>
<keyword evidence="9 15" id="KW-0249">Electron transport</keyword>
<reference evidence="17" key="1">
    <citation type="submission" date="2012-06" db="EMBL/GenBank/DDBJ databases">
        <title>Mitogenomics of the Coleoptera under dense taxon sampling.</title>
        <authorList>
            <person name="Timmermans M.J.T.N."/>
            <person name="Lim J."/>
            <person name="Dodsworth S."/>
            <person name="Haran J."/>
            <person name="Ahrens D."/>
            <person name="Bocak L."/>
            <person name="London A."/>
            <person name="Culverwell L."/>
            <person name="Vogler A.P."/>
        </authorList>
    </citation>
    <scope>NUCLEOTIDE SEQUENCE</scope>
</reference>
<evidence type="ECO:0000256" key="9">
    <source>
        <dbReference type="ARBA" id="ARBA00022982"/>
    </source>
</evidence>
<dbReference type="PANTHER" id="PTHR11435">
    <property type="entry name" value="NADH UBIQUINONE OXIDOREDUCTASE SUBUNIT ND6"/>
    <property type="match status" value="1"/>
</dbReference>
<evidence type="ECO:0000256" key="14">
    <source>
        <dbReference type="ARBA" id="ARBA00049551"/>
    </source>
</evidence>
<gene>
    <name evidence="17" type="primary">nad6</name>
</gene>
<keyword evidence="13 15" id="KW-0472">Membrane</keyword>
<evidence type="ECO:0000256" key="3">
    <source>
        <dbReference type="ARBA" id="ARBA00012944"/>
    </source>
</evidence>
<keyword evidence="7 15" id="KW-0812">Transmembrane</keyword>
<keyword evidence="8 15" id="KW-1278">Translocase</keyword>
<dbReference type="AlphaFoldDB" id="A0A0S2MPP3"/>
<evidence type="ECO:0000256" key="7">
    <source>
        <dbReference type="ARBA" id="ARBA00022692"/>
    </source>
</evidence>
<dbReference type="Pfam" id="PF00499">
    <property type="entry name" value="Oxidored_q3"/>
    <property type="match status" value="1"/>
</dbReference>
<keyword evidence="15" id="KW-0830">Ubiquinone</keyword>
<dbReference type="EMBL" id="JX412775">
    <property type="protein sequence ID" value="ALO76691.1"/>
    <property type="molecule type" value="Genomic_DNA"/>
</dbReference>
<keyword evidence="6 15" id="KW-0679">Respiratory chain</keyword>
<evidence type="ECO:0000256" key="12">
    <source>
        <dbReference type="ARBA" id="ARBA00023128"/>
    </source>
</evidence>
<evidence type="ECO:0000256" key="6">
    <source>
        <dbReference type="ARBA" id="ARBA00022660"/>
    </source>
</evidence>
<evidence type="ECO:0000313" key="17">
    <source>
        <dbReference type="EMBL" id="ALO76691.1"/>
    </source>
</evidence>
<comment type="catalytic activity">
    <reaction evidence="14 15">
        <text>a ubiquinone + NADH + 5 H(+)(in) = a ubiquinol + NAD(+) + 4 H(+)(out)</text>
        <dbReference type="Rhea" id="RHEA:29091"/>
        <dbReference type="Rhea" id="RHEA-COMP:9565"/>
        <dbReference type="Rhea" id="RHEA-COMP:9566"/>
        <dbReference type="ChEBI" id="CHEBI:15378"/>
        <dbReference type="ChEBI" id="CHEBI:16389"/>
        <dbReference type="ChEBI" id="CHEBI:17976"/>
        <dbReference type="ChEBI" id="CHEBI:57540"/>
        <dbReference type="ChEBI" id="CHEBI:57945"/>
        <dbReference type="EC" id="7.1.1.2"/>
    </reaction>
</comment>
<dbReference type="EC" id="7.1.1.2" evidence="3 15"/>
<comment type="similarity">
    <text evidence="2 15">Belongs to the complex I subunit 6 family.</text>
</comment>